<gene>
    <name evidence="3" type="ORF">EG19_06010</name>
    <name evidence="2" type="ORF">ENQ31_06270</name>
</gene>
<dbReference type="Pfam" id="PF00534">
    <property type="entry name" value="Glycos_transf_1"/>
    <property type="match status" value="1"/>
</dbReference>
<proteinExistence type="predicted"/>
<reference evidence="2" key="2">
    <citation type="journal article" date="2020" name="mSystems">
        <title>Genome- and Community-Level Interaction Insights into Carbon Utilization and Element Cycling Functions of Hydrothermarchaeota in Hydrothermal Sediment.</title>
        <authorList>
            <person name="Zhou Z."/>
            <person name="Liu Y."/>
            <person name="Xu W."/>
            <person name="Pan J."/>
            <person name="Luo Z.H."/>
            <person name="Li M."/>
        </authorList>
    </citation>
    <scope>NUCLEOTIDE SEQUENCE [LARGE SCALE GENOMIC DNA]</scope>
    <source>
        <strain evidence="2">SpSt-299</strain>
    </source>
</reference>
<comment type="caution">
    <text evidence="3">The sequence shown here is derived from an EMBL/GenBank/DDBJ whole genome shotgun (WGS) entry which is preliminary data.</text>
</comment>
<evidence type="ECO:0000259" key="1">
    <source>
        <dbReference type="Pfam" id="PF00534"/>
    </source>
</evidence>
<dbReference type="InterPro" id="IPR001296">
    <property type="entry name" value="Glyco_trans_1"/>
</dbReference>
<keyword evidence="4" id="KW-1185">Reference proteome</keyword>
<dbReference type="Gene3D" id="3.40.50.2000">
    <property type="entry name" value="Glycogen Phosphorylase B"/>
    <property type="match status" value="2"/>
</dbReference>
<organism evidence="3 4">
    <name type="scientific">Thermoanaerobaculum aquaticum</name>
    <dbReference type="NCBI Taxonomy" id="1312852"/>
    <lineage>
        <taxon>Bacteria</taxon>
        <taxon>Pseudomonadati</taxon>
        <taxon>Acidobacteriota</taxon>
        <taxon>Thermoanaerobaculia</taxon>
        <taxon>Thermoanaerobaculales</taxon>
        <taxon>Thermoanaerobaculaceae</taxon>
        <taxon>Thermoanaerobaculum</taxon>
    </lineage>
</organism>
<evidence type="ECO:0000313" key="4">
    <source>
        <dbReference type="Proteomes" id="UP000027284"/>
    </source>
</evidence>
<dbReference type="EMBL" id="JMFG01000023">
    <property type="protein sequence ID" value="KDA53302.1"/>
    <property type="molecule type" value="Genomic_DNA"/>
</dbReference>
<name>A0A062XL77_9BACT</name>
<evidence type="ECO:0000313" key="3">
    <source>
        <dbReference type="EMBL" id="KDA53302.1"/>
    </source>
</evidence>
<dbReference type="EMBL" id="DSMR01000455">
    <property type="protein sequence ID" value="HET47752.1"/>
    <property type="molecule type" value="Genomic_DNA"/>
</dbReference>
<protein>
    <submittedName>
        <fullName evidence="2">Glycosyltransferase</fullName>
    </submittedName>
</protein>
<dbReference type="Proteomes" id="UP000027284">
    <property type="component" value="Unassembled WGS sequence"/>
</dbReference>
<dbReference type="PANTHER" id="PTHR12526:SF637">
    <property type="entry name" value="GLYCOSYLTRANSFERASE EPSF-RELATED"/>
    <property type="match status" value="1"/>
</dbReference>
<feature type="domain" description="Glycosyl transferase family 1" evidence="1">
    <location>
        <begin position="170"/>
        <end position="335"/>
    </location>
</feature>
<accession>A0A062XL77</accession>
<sequence>MRVLHLVAADRWTGAAATALQAVEALRQAGVDAHFAFRPGRNLETRLAGLPWAHPILEKERSWASLRRVLFSVRSLMAEFHVVHTHLPHDHLLAWWIRRSLPQRPVLVRSVHHPSHLRPDPYHRLLFAAVAGVGLSHSEMEEKARRLAPKAAIRVLPLALEPRFAPRPDRAQVRAELGIPPEAFVAGTVGKLDPSRGQDLLLLALGAVPNVWGLVVGKGPFLPRLEKLAKKLGIAQRVVFPGYHEEGLERFFNAMDVFVFPEPGSDWAHRAVAEAAACGVPSLAVDVPGIRDLVVPGITGELWPRGDAAALATLLAQWQQNPELRQKAGEKARERVSGLTPQALSQELLTLYREAGA</sequence>
<dbReference type="OrthoDB" id="9795068at2"/>
<dbReference type="STRING" id="1312852.EG19_06010"/>
<reference evidence="3 4" key="1">
    <citation type="submission" date="2014-04" db="EMBL/GenBank/DDBJ databases">
        <title>The Genome Sequence of Thermoanaerobaculum aquaticum MP-01, The First Cultivated Group 23 Acidobacterium.</title>
        <authorList>
            <person name="Stamps B.W."/>
            <person name="Losey N.A."/>
            <person name="Lawson P.A."/>
            <person name="Stevenson B.S."/>
        </authorList>
    </citation>
    <scope>NUCLEOTIDE SEQUENCE [LARGE SCALE GENOMIC DNA]</scope>
    <source>
        <strain evidence="3 4">MP-01</strain>
    </source>
</reference>
<dbReference type="AlphaFoldDB" id="A0A062XL77"/>
<dbReference type="RefSeq" id="WP_053335149.1">
    <property type="nucleotide sequence ID" value="NZ_JMFG01000023.1"/>
</dbReference>
<dbReference type="SUPFAM" id="SSF53756">
    <property type="entry name" value="UDP-Glycosyltransferase/glycogen phosphorylase"/>
    <property type="match status" value="1"/>
</dbReference>
<dbReference type="GO" id="GO:0016757">
    <property type="term" value="F:glycosyltransferase activity"/>
    <property type="evidence" value="ECO:0007669"/>
    <property type="project" value="InterPro"/>
</dbReference>
<dbReference type="PANTHER" id="PTHR12526">
    <property type="entry name" value="GLYCOSYLTRANSFERASE"/>
    <property type="match status" value="1"/>
</dbReference>
<keyword evidence="2" id="KW-0808">Transferase</keyword>
<evidence type="ECO:0000313" key="2">
    <source>
        <dbReference type="EMBL" id="HET47752.1"/>
    </source>
</evidence>